<protein>
    <submittedName>
        <fullName evidence="1">Uncharacterized protein</fullName>
    </submittedName>
</protein>
<gene>
    <name evidence="1" type="ORF">M529_14445</name>
</gene>
<dbReference type="PATRIC" id="fig|1346791.3.peg.2778"/>
<organism evidence="1 2">
    <name type="scientific">Sphingobium ummariense RL-3</name>
    <dbReference type="NCBI Taxonomy" id="1346791"/>
    <lineage>
        <taxon>Bacteria</taxon>
        <taxon>Pseudomonadati</taxon>
        <taxon>Pseudomonadota</taxon>
        <taxon>Alphaproteobacteria</taxon>
        <taxon>Sphingomonadales</taxon>
        <taxon>Sphingomonadaceae</taxon>
        <taxon>Sphingobium</taxon>
    </lineage>
</organism>
<evidence type="ECO:0000313" key="2">
    <source>
        <dbReference type="Proteomes" id="UP000015523"/>
    </source>
</evidence>
<comment type="caution">
    <text evidence="1">The sequence shown here is derived from an EMBL/GenBank/DDBJ whole genome shotgun (WGS) entry which is preliminary data.</text>
</comment>
<dbReference type="EMBL" id="AUWY01000100">
    <property type="protein sequence ID" value="EQB31514.1"/>
    <property type="molecule type" value="Genomic_DNA"/>
</dbReference>
<proteinExistence type="predicted"/>
<dbReference type="STRING" id="1346791.M529_14445"/>
<sequence length="49" mass="5396">MEAGSLRHIAAPACARRNAQSEELDPRMAAFAATIARLRARSIKKETEE</sequence>
<dbReference type="Proteomes" id="UP000015523">
    <property type="component" value="Unassembled WGS sequence"/>
</dbReference>
<dbReference type="AlphaFoldDB" id="T0K4H1"/>
<accession>T0K4H1</accession>
<evidence type="ECO:0000313" key="1">
    <source>
        <dbReference type="EMBL" id="EQB31514.1"/>
    </source>
</evidence>
<keyword evidence="2" id="KW-1185">Reference proteome</keyword>
<reference evidence="1 2" key="1">
    <citation type="journal article" date="2013" name="Genome Announc.">
        <title>Draft Genome Sequence of Sphingobium ummariense Strain RL-3, a Hexachlorocyclohexane-Degrading Bacterium.</title>
        <authorList>
            <person name="Kohli P."/>
            <person name="Dua A."/>
            <person name="Sangwan N."/>
            <person name="Oldach P."/>
            <person name="Khurana J.P."/>
            <person name="Lal R."/>
        </authorList>
    </citation>
    <scope>NUCLEOTIDE SEQUENCE [LARGE SCALE GENOMIC DNA]</scope>
    <source>
        <strain evidence="1 2">RL-3</strain>
    </source>
</reference>
<name>T0K4H1_9SPHN</name>